<evidence type="ECO:0000313" key="2">
    <source>
        <dbReference type="EMBL" id="ACN32100.1"/>
    </source>
</evidence>
<reference evidence="2" key="2">
    <citation type="submission" date="2012-06" db="EMBL/GenBank/DDBJ databases">
        <authorList>
            <person name="Yu Y."/>
            <person name="Currie J."/>
            <person name="Lomeli R."/>
            <person name="Angelova A."/>
            <person name="Collura K."/>
            <person name="Wissotski M."/>
            <person name="Campos D."/>
            <person name="Kudrna D."/>
            <person name="Golser W."/>
            <person name="Ashely E."/>
            <person name="Descour A."/>
            <person name="Fernandes J."/>
            <person name="Soderlund C."/>
            <person name="Walbot V."/>
        </authorList>
    </citation>
    <scope>NUCLEOTIDE SEQUENCE</scope>
    <source>
        <strain evidence="2">B73</strain>
    </source>
</reference>
<feature type="region of interest" description="Disordered" evidence="1">
    <location>
        <begin position="1"/>
        <end position="24"/>
    </location>
</feature>
<feature type="compositionally biased region" description="Low complexity" evidence="1">
    <location>
        <begin position="66"/>
        <end position="77"/>
    </location>
</feature>
<sequence>MLSRRARRPPTVTHVSECHRTPPLRRSRNLRSATAARLLAATPPLRRSRTTRLCCCRRRQCRAPGAPRCARAPPRSGHWNRVGAERQKARAGGGR</sequence>
<feature type="region of interest" description="Disordered" evidence="1">
    <location>
        <begin position="66"/>
        <end position="95"/>
    </location>
</feature>
<evidence type="ECO:0000256" key="1">
    <source>
        <dbReference type="SAM" id="MobiDB-lite"/>
    </source>
</evidence>
<accession>C0PD55</accession>
<reference evidence="2" key="1">
    <citation type="journal article" date="2009" name="PLoS Genet.">
        <title>Sequencing, mapping, and analysis of 27,455 maize full-length cDNAs.</title>
        <authorList>
            <person name="Soderlund C."/>
            <person name="Descour A."/>
            <person name="Kudrna D."/>
            <person name="Bomhoff M."/>
            <person name="Boyd L."/>
            <person name="Currie J."/>
            <person name="Angelova A."/>
            <person name="Collura K."/>
            <person name="Wissotski M."/>
            <person name="Ashley E."/>
            <person name="Morrow D."/>
            <person name="Fernandes J."/>
            <person name="Walbot V."/>
            <person name="Yu Y."/>
        </authorList>
    </citation>
    <scope>NUCLEOTIDE SEQUENCE</scope>
    <source>
        <strain evidence="2">B73</strain>
    </source>
</reference>
<protein>
    <submittedName>
        <fullName evidence="2">Uncharacterized protein</fullName>
    </submittedName>
</protein>
<dbReference type="AlphaFoldDB" id="C0PD55"/>
<name>C0PD55_MAIZE</name>
<organism evidence="2">
    <name type="scientific">Zea mays</name>
    <name type="common">Maize</name>
    <dbReference type="NCBI Taxonomy" id="4577"/>
    <lineage>
        <taxon>Eukaryota</taxon>
        <taxon>Viridiplantae</taxon>
        <taxon>Streptophyta</taxon>
        <taxon>Embryophyta</taxon>
        <taxon>Tracheophyta</taxon>
        <taxon>Spermatophyta</taxon>
        <taxon>Magnoliopsida</taxon>
        <taxon>Liliopsida</taxon>
        <taxon>Poales</taxon>
        <taxon>Poaceae</taxon>
        <taxon>PACMAD clade</taxon>
        <taxon>Panicoideae</taxon>
        <taxon>Andropogonodae</taxon>
        <taxon>Andropogoneae</taxon>
        <taxon>Tripsacinae</taxon>
        <taxon>Zea</taxon>
    </lineage>
</organism>
<dbReference type="EMBL" id="BT066224">
    <property type="protein sequence ID" value="ACN32100.1"/>
    <property type="molecule type" value="mRNA"/>
</dbReference>
<proteinExistence type="evidence at transcript level"/>